<feature type="binding site" evidence="6">
    <location>
        <position position="108"/>
    </location>
    <ligand>
        <name>a divalent metal cation</name>
        <dbReference type="ChEBI" id="CHEBI:60240"/>
        <label>1</label>
    </ligand>
</feature>
<dbReference type="InterPro" id="IPR001714">
    <property type="entry name" value="Pept_M24_MAP"/>
</dbReference>
<sequence length="253" mass="27362">MSKIKIKTKKEIELIRSAGALAAETLVRAGEMCKPGVNTLEIDEFIGDFTKKHGGISACLGYNGYPRYACISLNNVICHGIPKKETVLKDGDILNIDITTILSGYHGDCSAMFCVGNVSPLAKELVDVAKLCLEEGIQAAEMPKARFSDIGCAIQPIADEHGFSVVEDYCGHGIGRGFHEEPTILHFANSFRTPMIEIGNVFTIEPMINAGKPETKTLKDGWTAVTVDGSLSAQWEHTLALTPNGIDILTLPR</sequence>
<dbReference type="EMBL" id="FRAW01000001">
    <property type="protein sequence ID" value="SHK13123.1"/>
    <property type="molecule type" value="Genomic_DNA"/>
</dbReference>
<comment type="cofactor">
    <cofactor evidence="6">
        <name>Co(2+)</name>
        <dbReference type="ChEBI" id="CHEBI:48828"/>
    </cofactor>
    <cofactor evidence="6">
        <name>Zn(2+)</name>
        <dbReference type="ChEBI" id="CHEBI:29105"/>
    </cofactor>
    <cofactor evidence="6">
        <name>Mn(2+)</name>
        <dbReference type="ChEBI" id="CHEBI:29035"/>
    </cofactor>
    <cofactor evidence="6">
        <name>Fe(2+)</name>
        <dbReference type="ChEBI" id="CHEBI:29033"/>
    </cofactor>
    <text evidence="6">Binds 2 divalent metal cations per subunit. Has a high-affinity and a low affinity metal-binding site. The true nature of the physiological cofactor is under debate. The enzyme is active with cobalt, zinc, manganese or divalent iron ions. Most likely, methionine aminopeptidases function as mononuclear Fe(2+)-metalloproteases under physiological conditions, and the catalytically relevant metal-binding site has been assigned to the histidine-containing high-affinity site.</text>
</comment>
<organism evidence="9 11">
    <name type="scientific">Fibrobacter intestinalis</name>
    <dbReference type="NCBI Taxonomy" id="28122"/>
    <lineage>
        <taxon>Bacteria</taxon>
        <taxon>Pseudomonadati</taxon>
        <taxon>Fibrobacterota</taxon>
        <taxon>Fibrobacteria</taxon>
        <taxon>Fibrobacterales</taxon>
        <taxon>Fibrobacteraceae</taxon>
        <taxon>Fibrobacter</taxon>
    </lineage>
</organism>
<dbReference type="InterPro" id="IPR036005">
    <property type="entry name" value="Creatinase/aminopeptidase-like"/>
</dbReference>
<dbReference type="Proteomes" id="UP000184275">
    <property type="component" value="Unassembled WGS sequence"/>
</dbReference>
<dbReference type="Proteomes" id="UP000190449">
    <property type="component" value="Unassembled WGS sequence"/>
</dbReference>
<name>A0A1M6PYU1_9BACT</name>
<evidence type="ECO:0000313" key="11">
    <source>
        <dbReference type="Proteomes" id="UP000184275"/>
    </source>
</evidence>
<keyword evidence="5 6" id="KW-0378">Hydrolase</keyword>
<dbReference type="HAMAP" id="MF_01974">
    <property type="entry name" value="MetAP_1"/>
    <property type="match status" value="1"/>
</dbReference>
<dbReference type="GO" id="GO:0004239">
    <property type="term" value="F:initiator methionyl aminopeptidase activity"/>
    <property type="evidence" value="ECO:0007669"/>
    <property type="project" value="UniProtKB-UniRule"/>
</dbReference>
<keyword evidence="3 6" id="KW-0645">Protease</keyword>
<dbReference type="CDD" id="cd01086">
    <property type="entry name" value="MetAP1"/>
    <property type="match status" value="1"/>
</dbReference>
<dbReference type="GO" id="GO:0005829">
    <property type="term" value="C:cytosol"/>
    <property type="evidence" value="ECO:0007669"/>
    <property type="project" value="TreeGrafter"/>
</dbReference>
<comment type="catalytic activity">
    <reaction evidence="6 7">
        <text>Release of N-terminal amino acids, preferentially methionine, from peptides and arylamides.</text>
        <dbReference type="EC" id="3.4.11.18"/>
    </reaction>
</comment>
<dbReference type="PANTHER" id="PTHR43330">
    <property type="entry name" value="METHIONINE AMINOPEPTIDASE"/>
    <property type="match status" value="1"/>
</dbReference>
<evidence type="ECO:0000256" key="4">
    <source>
        <dbReference type="ARBA" id="ARBA00022723"/>
    </source>
</evidence>
<evidence type="ECO:0000259" key="8">
    <source>
        <dbReference type="Pfam" id="PF00557"/>
    </source>
</evidence>
<dbReference type="STRING" id="28122.SAMN02745108_00044"/>
<dbReference type="NCBIfam" id="TIGR00500">
    <property type="entry name" value="met_pdase_I"/>
    <property type="match status" value="1"/>
</dbReference>
<feature type="binding site" evidence="6">
    <location>
        <position position="205"/>
    </location>
    <ligand>
        <name>a divalent metal cation</name>
        <dbReference type="ChEBI" id="CHEBI:60240"/>
        <label>2</label>
        <note>catalytic</note>
    </ligand>
</feature>
<feature type="binding site" evidence="6">
    <location>
        <position position="79"/>
    </location>
    <ligand>
        <name>substrate</name>
    </ligand>
</feature>
<dbReference type="EC" id="3.4.11.18" evidence="6 7"/>
<feature type="binding site" evidence="6">
    <location>
        <position position="179"/>
    </location>
    <ligand>
        <name>substrate</name>
    </ligand>
</feature>
<dbReference type="AlphaFoldDB" id="A0A1M6PYU1"/>
<feature type="binding site" evidence="6">
    <location>
        <position position="236"/>
    </location>
    <ligand>
        <name>a divalent metal cation</name>
        <dbReference type="ChEBI" id="CHEBI:60240"/>
        <label>1</label>
    </ligand>
</feature>
<reference evidence="9" key="1">
    <citation type="submission" date="2016-11" db="EMBL/GenBank/DDBJ databases">
        <authorList>
            <person name="Jaros S."/>
            <person name="Januszkiewicz K."/>
            <person name="Wedrychowicz H."/>
        </authorList>
    </citation>
    <scope>NUCLEOTIDE SEQUENCE [LARGE SCALE GENOMIC DNA]</scope>
    <source>
        <strain evidence="9">UWOS</strain>
    </source>
</reference>
<reference evidence="11" key="2">
    <citation type="submission" date="2016-11" db="EMBL/GenBank/DDBJ databases">
        <authorList>
            <person name="Varghese N."/>
            <person name="Submissions S."/>
        </authorList>
    </citation>
    <scope>NUCLEOTIDE SEQUENCE [LARGE SCALE GENOMIC DNA]</scope>
    <source>
        <strain evidence="11">UWOS</strain>
    </source>
</reference>
<dbReference type="Pfam" id="PF00557">
    <property type="entry name" value="Peptidase_M24"/>
    <property type="match status" value="1"/>
</dbReference>
<evidence type="ECO:0000256" key="5">
    <source>
        <dbReference type="ARBA" id="ARBA00022801"/>
    </source>
</evidence>
<evidence type="ECO:0000313" key="9">
    <source>
        <dbReference type="EMBL" id="SHK13123.1"/>
    </source>
</evidence>
<dbReference type="InterPro" id="IPR000994">
    <property type="entry name" value="Pept_M24"/>
</dbReference>
<feature type="binding site" evidence="6">
    <location>
        <position position="172"/>
    </location>
    <ligand>
        <name>a divalent metal cation</name>
        <dbReference type="ChEBI" id="CHEBI:60240"/>
        <label>2</label>
        <note>catalytic</note>
    </ligand>
</feature>
<dbReference type="InterPro" id="IPR002467">
    <property type="entry name" value="Pept_M24A_MAP1"/>
</dbReference>
<dbReference type="Gene3D" id="3.90.230.10">
    <property type="entry name" value="Creatinase/methionine aminopeptidase superfamily"/>
    <property type="match status" value="1"/>
</dbReference>
<dbReference type="EMBL" id="FUWU01000001">
    <property type="protein sequence ID" value="SJZ32728.1"/>
    <property type="molecule type" value="Genomic_DNA"/>
</dbReference>
<proteinExistence type="inferred from homology"/>
<feature type="binding site" evidence="6">
    <location>
        <position position="236"/>
    </location>
    <ligand>
        <name>a divalent metal cation</name>
        <dbReference type="ChEBI" id="CHEBI:60240"/>
        <label>2</label>
        <note>catalytic</note>
    </ligand>
</feature>
<dbReference type="PANTHER" id="PTHR43330:SF27">
    <property type="entry name" value="METHIONINE AMINOPEPTIDASE"/>
    <property type="match status" value="1"/>
</dbReference>
<evidence type="ECO:0000256" key="7">
    <source>
        <dbReference type="RuleBase" id="RU003653"/>
    </source>
</evidence>
<dbReference type="GO" id="GO:0070006">
    <property type="term" value="F:metalloaminopeptidase activity"/>
    <property type="evidence" value="ECO:0007669"/>
    <property type="project" value="UniProtKB-UniRule"/>
</dbReference>
<accession>A0A1M6PYU1</accession>
<gene>
    <name evidence="6" type="primary">map</name>
    <name evidence="10" type="ORF">SAMN02745108_00044</name>
    <name evidence="9" type="ORF">SAMN05720469_101181</name>
</gene>
<feature type="binding site" evidence="6">
    <location>
        <position position="97"/>
    </location>
    <ligand>
        <name>a divalent metal cation</name>
        <dbReference type="ChEBI" id="CHEBI:60240"/>
        <label>1</label>
    </ligand>
</feature>
<comment type="function">
    <text evidence="1 6">Removes the N-terminal methionine from nascent proteins. The N-terminal methionine is often cleaved when the second residue in the primary sequence is small and uncharged (Met-Ala-, Cys, Gly, Pro, Ser, Thr, or Val). Requires deformylation of the N(alpha)-formylated initiator methionine before it can be hydrolyzed.</text>
</comment>
<evidence type="ECO:0000256" key="1">
    <source>
        <dbReference type="ARBA" id="ARBA00002521"/>
    </source>
</evidence>
<evidence type="ECO:0000313" key="10">
    <source>
        <dbReference type="EMBL" id="SJZ32728.1"/>
    </source>
</evidence>
<keyword evidence="11" id="KW-1185">Reference proteome</keyword>
<dbReference type="PROSITE" id="PS00680">
    <property type="entry name" value="MAP_1"/>
    <property type="match status" value="1"/>
</dbReference>
<evidence type="ECO:0000256" key="2">
    <source>
        <dbReference type="ARBA" id="ARBA00022438"/>
    </source>
</evidence>
<dbReference type="RefSeq" id="WP_073301843.1">
    <property type="nucleotide sequence ID" value="NZ_FRAW01000001.1"/>
</dbReference>
<accession>A0A1T4JRE4</accession>
<feature type="binding site" evidence="6">
    <location>
        <position position="108"/>
    </location>
    <ligand>
        <name>a divalent metal cation</name>
        <dbReference type="ChEBI" id="CHEBI:60240"/>
        <label>2</label>
        <note>catalytic</note>
    </ligand>
</feature>
<keyword evidence="4 6" id="KW-0479">Metal-binding</keyword>
<protein>
    <recommendedName>
        <fullName evidence="6 7">Methionine aminopeptidase</fullName>
        <shortName evidence="6">MAP</shortName>
        <shortName evidence="6">MetAP</shortName>
        <ecNumber evidence="6 7">3.4.11.18</ecNumber>
    </recommendedName>
    <alternativeName>
        <fullName evidence="6">Peptidase M</fullName>
    </alternativeName>
</protein>
<dbReference type="GO" id="GO:0006508">
    <property type="term" value="P:proteolysis"/>
    <property type="evidence" value="ECO:0007669"/>
    <property type="project" value="UniProtKB-KW"/>
</dbReference>
<evidence type="ECO:0000256" key="3">
    <source>
        <dbReference type="ARBA" id="ARBA00022670"/>
    </source>
</evidence>
<evidence type="ECO:0000313" key="12">
    <source>
        <dbReference type="Proteomes" id="UP000190449"/>
    </source>
</evidence>
<dbReference type="GO" id="GO:0046872">
    <property type="term" value="F:metal ion binding"/>
    <property type="evidence" value="ECO:0007669"/>
    <property type="project" value="UniProtKB-UniRule"/>
</dbReference>
<reference evidence="10 12" key="3">
    <citation type="submission" date="2017-02" db="EMBL/GenBank/DDBJ databases">
        <authorList>
            <person name="Peterson S.W."/>
        </authorList>
    </citation>
    <scope>NUCLEOTIDE SEQUENCE [LARGE SCALE GENOMIC DNA]</scope>
    <source>
        <strain evidence="10 12">ATCC 43854</strain>
    </source>
</reference>
<feature type="domain" description="Peptidase M24" evidence="8">
    <location>
        <begin position="13"/>
        <end position="242"/>
    </location>
</feature>
<dbReference type="SUPFAM" id="SSF55920">
    <property type="entry name" value="Creatinase/aminopeptidase"/>
    <property type="match status" value="1"/>
</dbReference>
<comment type="subunit">
    <text evidence="6">Monomer.</text>
</comment>
<comment type="similarity">
    <text evidence="6">Belongs to the peptidase M24A family. Methionine aminopeptidase type 1 subfamily.</text>
</comment>
<evidence type="ECO:0000256" key="6">
    <source>
        <dbReference type="HAMAP-Rule" id="MF_01974"/>
    </source>
</evidence>
<dbReference type="PRINTS" id="PR00599">
    <property type="entry name" value="MAPEPTIDASE"/>
</dbReference>
<keyword evidence="2 6" id="KW-0031">Aminopeptidase</keyword>